<organism evidence="1 2">
    <name type="scientific">Curtobacterium poinsettiae</name>
    <dbReference type="NCBI Taxonomy" id="159612"/>
    <lineage>
        <taxon>Bacteria</taxon>
        <taxon>Bacillati</taxon>
        <taxon>Actinomycetota</taxon>
        <taxon>Actinomycetes</taxon>
        <taxon>Micrococcales</taxon>
        <taxon>Microbacteriaceae</taxon>
        <taxon>Curtobacterium</taxon>
    </lineage>
</organism>
<dbReference type="EMBL" id="CP106879">
    <property type="protein sequence ID" value="UYC81734.1"/>
    <property type="molecule type" value="Genomic_DNA"/>
</dbReference>
<evidence type="ECO:0000313" key="2">
    <source>
        <dbReference type="Proteomes" id="UP001062223"/>
    </source>
</evidence>
<dbReference type="RefSeq" id="WP_262127184.1">
    <property type="nucleotide sequence ID" value="NZ_CP106879.1"/>
</dbReference>
<accession>A0A9Q9P9S8</accession>
<sequence length="171" mass="19167">MDIGWISALVSVRSASVALGALVGSVLDGRAGRRNAEFSVHRDLWWQRWSWVADQATSDDEGQRAAAGAMSAALVTRSWTTAGAVRHSTTSPQRRSKERTMISKLSDKDFKRWLDGRELTTPALLADPHYGPMMRAKGAEEELRQARIEWRERQERARARKLKDEASFGEG</sequence>
<gene>
    <name evidence="1" type="ORF">OE229_04530</name>
</gene>
<name>A0A9Q9P9S8_9MICO</name>
<dbReference type="Proteomes" id="UP001062223">
    <property type="component" value="Chromosome"/>
</dbReference>
<reference evidence="1" key="1">
    <citation type="submission" date="2022-09" db="EMBL/GenBank/DDBJ databases">
        <title>Taxonomy of Curtobacterium flaccumfaciens.</title>
        <authorList>
            <person name="Osdaghi E."/>
            <person name="Taghavi S.M."/>
            <person name="Hamidizade M."/>
            <person name="Abachi H."/>
            <person name="Fazliarab A."/>
            <person name="Baeyen S."/>
            <person name="Portier P."/>
            <person name="Van Vaerenbergh J."/>
            <person name="Jacques M.-A."/>
        </authorList>
    </citation>
    <scope>NUCLEOTIDE SEQUENCE</scope>
    <source>
        <strain evidence="1">AGQB46</strain>
    </source>
</reference>
<evidence type="ECO:0000313" key="1">
    <source>
        <dbReference type="EMBL" id="UYC81734.1"/>
    </source>
</evidence>
<dbReference type="KEGG" id="cpoi:OE229_04530"/>
<proteinExistence type="predicted"/>
<protein>
    <submittedName>
        <fullName evidence="1">Uncharacterized protein</fullName>
    </submittedName>
</protein>
<dbReference type="AlphaFoldDB" id="A0A9Q9P9S8"/>